<organism evidence="3">
    <name type="scientific">Rodentolepis nana</name>
    <name type="common">Dwarf tapeworm</name>
    <name type="synonym">Hymenolepis nana</name>
    <dbReference type="NCBI Taxonomy" id="102285"/>
    <lineage>
        <taxon>Eukaryota</taxon>
        <taxon>Metazoa</taxon>
        <taxon>Spiralia</taxon>
        <taxon>Lophotrochozoa</taxon>
        <taxon>Platyhelminthes</taxon>
        <taxon>Cestoda</taxon>
        <taxon>Eucestoda</taxon>
        <taxon>Cyclophyllidea</taxon>
        <taxon>Hymenolepididae</taxon>
        <taxon>Rodentolepis</taxon>
    </lineage>
</organism>
<protein>
    <submittedName>
        <fullName evidence="3">SAM-dependent methyltransferase</fullName>
    </submittedName>
</protein>
<dbReference type="EMBL" id="UZAE01007761">
    <property type="protein sequence ID" value="VDO02514.1"/>
    <property type="molecule type" value="Genomic_DNA"/>
</dbReference>
<reference evidence="3" key="1">
    <citation type="submission" date="2017-02" db="UniProtKB">
        <authorList>
            <consortium name="WormBaseParasite"/>
        </authorList>
    </citation>
    <scope>IDENTIFICATION</scope>
</reference>
<evidence type="ECO:0000313" key="1">
    <source>
        <dbReference type="EMBL" id="VDO02514.1"/>
    </source>
</evidence>
<dbReference type="Proteomes" id="UP000278807">
    <property type="component" value="Unassembled WGS sequence"/>
</dbReference>
<dbReference type="WBParaSite" id="HNAJ_0000665801-mRNA-1">
    <property type="protein sequence ID" value="HNAJ_0000665801-mRNA-1"/>
    <property type="gene ID" value="HNAJ_0000665801"/>
</dbReference>
<evidence type="ECO:0000313" key="3">
    <source>
        <dbReference type="WBParaSite" id="HNAJ_0000665801-mRNA-1"/>
    </source>
</evidence>
<evidence type="ECO:0000313" key="2">
    <source>
        <dbReference type="Proteomes" id="UP000278807"/>
    </source>
</evidence>
<gene>
    <name evidence="1" type="ORF">HNAJ_LOCUS6654</name>
</gene>
<reference evidence="1 2" key="2">
    <citation type="submission" date="2018-11" db="EMBL/GenBank/DDBJ databases">
        <authorList>
            <consortium name="Pathogen Informatics"/>
        </authorList>
    </citation>
    <scope>NUCLEOTIDE SEQUENCE [LARGE SCALE GENOMIC DNA]</scope>
</reference>
<accession>A0A0R3THW7</accession>
<proteinExistence type="predicted"/>
<name>A0A0R3THW7_RODNA</name>
<dbReference type="AlphaFoldDB" id="A0A0R3THW7"/>
<sequence>VALWRLVWDHRYPSLTAFFVDHRNREQSQFSVDSIPQQADRYWRNQSLEPDYDIYRWDLRVEGKLPLE</sequence>
<keyword evidence="2" id="KW-1185">Reference proteome</keyword>